<keyword evidence="5" id="KW-1185">Reference proteome</keyword>
<comment type="subcellular location">
    <subcellularLocation>
        <location evidence="1">Nucleus</location>
    </subcellularLocation>
</comment>
<comment type="cofactor">
    <cofactor evidence="1">
        <name>[4Fe-4S] cluster</name>
        <dbReference type="ChEBI" id="CHEBI:49883"/>
    </cofactor>
</comment>
<dbReference type="EC" id="2.7.7.7" evidence="1"/>
<keyword evidence="1" id="KW-0863">Zinc-finger</keyword>
<gene>
    <name evidence="4" type="ORF">CCMP2556_LOCUS48178</name>
</gene>
<evidence type="ECO:0000313" key="5">
    <source>
        <dbReference type="Proteomes" id="UP001642484"/>
    </source>
</evidence>
<dbReference type="PANTHER" id="PTHR10670">
    <property type="entry name" value="DNA POLYMERASE EPSILON CATALYTIC SUBUNIT A"/>
    <property type="match status" value="1"/>
</dbReference>
<feature type="region of interest" description="Disordered" evidence="2">
    <location>
        <begin position="615"/>
        <end position="679"/>
    </location>
</feature>
<keyword evidence="1" id="KW-0862">Zinc</keyword>
<evidence type="ECO:0000313" key="4">
    <source>
        <dbReference type="EMBL" id="CAK9102382.1"/>
    </source>
</evidence>
<keyword evidence="1" id="KW-0479">Metal-binding</keyword>
<reference evidence="4 5" key="1">
    <citation type="submission" date="2024-02" db="EMBL/GenBank/DDBJ databases">
        <authorList>
            <person name="Chen Y."/>
            <person name="Shah S."/>
            <person name="Dougan E. K."/>
            <person name="Thang M."/>
            <person name="Chan C."/>
        </authorList>
    </citation>
    <scope>NUCLEOTIDE SEQUENCE [LARGE SCALE GENOMIC DNA]</scope>
</reference>
<evidence type="ECO:0000256" key="2">
    <source>
        <dbReference type="SAM" id="MobiDB-lite"/>
    </source>
</evidence>
<dbReference type="InterPro" id="IPR013697">
    <property type="entry name" value="DNA_pol_e_suA_C"/>
</dbReference>
<dbReference type="PANTHER" id="PTHR10670:SF0">
    <property type="entry name" value="DNA POLYMERASE EPSILON CATALYTIC SUBUNIT A"/>
    <property type="match status" value="1"/>
</dbReference>
<evidence type="ECO:0000259" key="3">
    <source>
        <dbReference type="SMART" id="SM01159"/>
    </source>
</evidence>
<comment type="similarity">
    <text evidence="1">Belongs to the DNA polymerase type-B family.</text>
</comment>
<dbReference type="Proteomes" id="UP001642484">
    <property type="component" value="Unassembled WGS sequence"/>
</dbReference>
<feature type="region of interest" description="Disordered" evidence="2">
    <location>
        <begin position="813"/>
        <end position="854"/>
    </location>
</feature>
<organism evidence="4 5">
    <name type="scientific">Durusdinium trenchii</name>
    <dbReference type="NCBI Taxonomy" id="1381693"/>
    <lineage>
        <taxon>Eukaryota</taxon>
        <taxon>Sar</taxon>
        <taxon>Alveolata</taxon>
        <taxon>Dinophyceae</taxon>
        <taxon>Suessiales</taxon>
        <taxon>Symbiodiniaceae</taxon>
        <taxon>Durusdinium</taxon>
    </lineage>
</organism>
<feature type="compositionally biased region" description="Polar residues" evidence="2">
    <location>
        <begin position="667"/>
        <end position="679"/>
    </location>
</feature>
<sequence length="854" mass="96651">MQRGTGWLVAPPFLCQQCCMQGYGRLMVILARNPYMRIASYFKRWIAPTRFFGDWSMFPIWLRHLQNVSRFTDGFKACRGRGELNSDDVLHTRSVKEMLDDDRVAKDLEQLQQSLCQSFSFCRSFPPFPSSGFHHSNVFRAPEAKNLVKDRMRWRKMWRGLKPLMLERYGWDFEHLGYSTEPWAEDGWTQKDPWDLMPRETALTRAALRKDGELRHVFRVCKFTDIRVPVCNGPETTPAFAQSSLDVMYSRQLLKDSQIRWASPACRPDLGETSLALVDAQEESVEALRWVLQGRDLAEGRGGGQINRPGVYRTICLEVNLRSKLCVCALQHARYLSDMEGGELSRKMIRKVLERRKHGPTKVGTDSTVRNMDHSSEASVTNLESLVSMVQEICSAQAAKAKEMETLRQNWAKQSRETRTGPFDEDAFNQLAEQCEDVRLMRKLQELRDEWQTLESLLDGLYGWLASPTSLLYDAALLRRVHQYMDRVLKLLVDAVKRNGCSIIHASYSKAAGAAPVNATKADGNLPTCYYLATSGTKTYEGEYQWVIELEKGWSAWLPGNEPFQGSTAKPMRYTLGRYDFEVHFESESHGTQTNLTTGKVRRIQRLQKGEAFPAWEGTGVRRRPASAAAGAPAKNATAAPADSAAKAAQSNRTARRSGYPWPQPQGPTQVTKSQPGRPQVSQVIMETFKVRIPDVVNFYQALLQSMNAIKALQPLNLKEEEAQAAMYYGMIWLDPSDWAGIPIEIDTGEISWEADPSVSRNWKLAEYLPPAVQGDIEFFASNLLYEPQKWLGQRFGLYEEAKENPERAPMGAMEVDEGQEKEEMNRGRGDAGGRRHATGGDCRECREAGPACG</sequence>
<proteinExistence type="inferred from homology"/>
<comment type="function">
    <text evidence="1">DNA polymerase II participates in chromosomal DNA replication.</text>
</comment>
<evidence type="ECO:0000256" key="1">
    <source>
        <dbReference type="RuleBase" id="RU365029"/>
    </source>
</evidence>
<keyword evidence="1" id="KW-0238">DNA-binding</keyword>
<dbReference type="Pfam" id="PF08490">
    <property type="entry name" value="DUF1744"/>
    <property type="match status" value="1"/>
</dbReference>
<dbReference type="SMART" id="SM01159">
    <property type="entry name" value="DUF1744"/>
    <property type="match status" value="1"/>
</dbReference>
<keyword evidence="1" id="KW-0004">4Fe-4S</keyword>
<keyword evidence="1" id="KW-0539">Nucleus</keyword>
<feature type="compositionally biased region" description="Low complexity" evidence="2">
    <location>
        <begin position="626"/>
        <end position="649"/>
    </location>
</feature>
<dbReference type="InterPro" id="IPR029703">
    <property type="entry name" value="POL2"/>
</dbReference>
<comment type="catalytic activity">
    <reaction evidence="1">
        <text>DNA(n) + a 2'-deoxyribonucleoside 5'-triphosphate = DNA(n+1) + diphosphate</text>
        <dbReference type="Rhea" id="RHEA:22508"/>
        <dbReference type="Rhea" id="RHEA-COMP:17339"/>
        <dbReference type="Rhea" id="RHEA-COMP:17340"/>
        <dbReference type="ChEBI" id="CHEBI:33019"/>
        <dbReference type="ChEBI" id="CHEBI:61560"/>
        <dbReference type="ChEBI" id="CHEBI:173112"/>
        <dbReference type="EC" id="2.7.7.7"/>
    </reaction>
</comment>
<comment type="caution">
    <text evidence="4">The sequence shown here is derived from an EMBL/GenBank/DDBJ whole genome shotgun (WGS) entry which is preliminary data.</text>
</comment>
<dbReference type="EMBL" id="CAXAMN010026361">
    <property type="protein sequence ID" value="CAK9102382.1"/>
    <property type="molecule type" value="Genomic_DNA"/>
</dbReference>
<keyword evidence="1" id="KW-0408">Iron</keyword>
<keyword evidence="1" id="KW-0411">Iron-sulfur</keyword>
<feature type="compositionally biased region" description="Basic and acidic residues" evidence="2">
    <location>
        <begin position="822"/>
        <end position="834"/>
    </location>
</feature>
<keyword evidence="1" id="KW-0235">DNA replication</keyword>
<feature type="domain" description="DNA polymerase epsilon catalytic subunit A C-terminal" evidence="3">
    <location>
        <begin position="107"/>
        <end position="514"/>
    </location>
</feature>
<accession>A0ABP0RT36</accession>
<protein>
    <recommendedName>
        <fullName evidence="1">DNA polymerase epsilon catalytic subunit</fullName>
        <ecNumber evidence="1">2.7.7.7</ecNumber>
    </recommendedName>
</protein>
<keyword evidence="1" id="KW-0239">DNA-directed DNA polymerase</keyword>
<name>A0ABP0RT36_9DINO</name>
<keyword evidence="1" id="KW-0808">Transferase</keyword>
<keyword evidence="1" id="KW-0548">Nucleotidyltransferase</keyword>